<protein>
    <submittedName>
        <fullName evidence="3">Isochorismatase hydrolase</fullName>
    </submittedName>
</protein>
<gene>
    <name evidence="3" type="ORF">B2A_14532</name>
</gene>
<accession>T0ZKS5</accession>
<reference evidence="3" key="2">
    <citation type="journal article" date="2014" name="ISME J.">
        <title>Microbial stratification in low pH oxic and suboxic macroscopic growths along an acid mine drainage.</title>
        <authorList>
            <person name="Mendez-Garcia C."/>
            <person name="Mesa V."/>
            <person name="Sprenger R.R."/>
            <person name="Richter M."/>
            <person name="Diez M.S."/>
            <person name="Solano J."/>
            <person name="Bargiela R."/>
            <person name="Golyshina O.V."/>
            <person name="Manteca A."/>
            <person name="Ramos J.L."/>
            <person name="Gallego J.R."/>
            <person name="Llorente I."/>
            <person name="Martins Dos Santos V.A."/>
            <person name="Jensen O.N."/>
            <person name="Pelaez A.I."/>
            <person name="Sanchez J."/>
            <person name="Ferrer M."/>
        </authorList>
    </citation>
    <scope>NUCLEOTIDE SEQUENCE</scope>
</reference>
<dbReference type="GO" id="GO:0016787">
    <property type="term" value="F:hydrolase activity"/>
    <property type="evidence" value="ECO:0007669"/>
    <property type="project" value="UniProtKB-KW"/>
</dbReference>
<dbReference type="InterPro" id="IPR036380">
    <property type="entry name" value="Isochorismatase-like_sf"/>
</dbReference>
<name>T0ZKS5_9ZZZZ</name>
<reference evidence="3" key="1">
    <citation type="submission" date="2013-08" db="EMBL/GenBank/DDBJ databases">
        <authorList>
            <person name="Mendez C."/>
            <person name="Richter M."/>
            <person name="Ferrer M."/>
            <person name="Sanchez J."/>
        </authorList>
    </citation>
    <scope>NUCLEOTIDE SEQUENCE</scope>
</reference>
<dbReference type="AlphaFoldDB" id="T0ZKS5"/>
<dbReference type="CDD" id="cd00431">
    <property type="entry name" value="cysteine_hydrolases"/>
    <property type="match status" value="1"/>
</dbReference>
<proteinExistence type="predicted"/>
<dbReference type="SUPFAM" id="SSF52499">
    <property type="entry name" value="Isochorismatase-like hydrolases"/>
    <property type="match status" value="1"/>
</dbReference>
<dbReference type="InterPro" id="IPR050272">
    <property type="entry name" value="Isochorismatase-like_hydrls"/>
</dbReference>
<sequence length="192" mass="21604">MEMKASDLSSIMEPENTALVVWDVQNMLVNRIFNKDEFLQRLEKVMEAARKAGIPVFFTKITPLPDRFESQARKMAYKGSFSNIKKEDLELYLKPTDNEIVFNKHTASIFIGTPFELMLNNAGIKNILFAGIATEIGVESSAREASNRGYMPIIIRDCVSSSDKDAHERSLQNLDKMMAISSSEEVISAMAK</sequence>
<evidence type="ECO:0000256" key="1">
    <source>
        <dbReference type="ARBA" id="ARBA00022801"/>
    </source>
</evidence>
<dbReference type="PANTHER" id="PTHR43540:SF6">
    <property type="entry name" value="ISOCHORISMATASE-LIKE DOMAIN-CONTAINING PROTEIN"/>
    <property type="match status" value="1"/>
</dbReference>
<keyword evidence="1 3" id="KW-0378">Hydrolase</keyword>
<dbReference type="InterPro" id="IPR000868">
    <property type="entry name" value="Isochorismatase-like_dom"/>
</dbReference>
<dbReference type="Gene3D" id="3.40.50.850">
    <property type="entry name" value="Isochorismatase-like"/>
    <property type="match status" value="1"/>
</dbReference>
<dbReference type="Pfam" id="PF00857">
    <property type="entry name" value="Isochorismatase"/>
    <property type="match status" value="1"/>
</dbReference>
<dbReference type="PANTHER" id="PTHR43540">
    <property type="entry name" value="PEROXYUREIDOACRYLATE/UREIDOACRYLATE AMIDOHYDROLASE-RELATED"/>
    <property type="match status" value="1"/>
</dbReference>
<comment type="caution">
    <text evidence="3">The sequence shown here is derived from an EMBL/GenBank/DDBJ whole genome shotgun (WGS) entry which is preliminary data.</text>
</comment>
<evidence type="ECO:0000313" key="3">
    <source>
        <dbReference type="EMBL" id="EQD29334.1"/>
    </source>
</evidence>
<dbReference type="EMBL" id="AUZZ01010552">
    <property type="protein sequence ID" value="EQD29334.1"/>
    <property type="molecule type" value="Genomic_DNA"/>
</dbReference>
<organism evidence="3">
    <name type="scientific">mine drainage metagenome</name>
    <dbReference type="NCBI Taxonomy" id="410659"/>
    <lineage>
        <taxon>unclassified sequences</taxon>
        <taxon>metagenomes</taxon>
        <taxon>ecological metagenomes</taxon>
    </lineage>
</organism>
<feature type="domain" description="Isochorismatase-like" evidence="2">
    <location>
        <begin position="17"/>
        <end position="180"/>
    </location>
</feature>
<evidence type="ECO:0000259" key="2">
    <source>
        <dbReference type="Pfam" id="PF00857"/>
    </source>
</evidence>